<dbReference type="SUPFAM" id="SSF55729">
    <property type="entry name" value="Acyl-CoA N-acyltransferases (Nat)"/>
    <property type="match status" value="1"/>
</dbReference>
<protein>
    <recommendedName>
        <fullName evidence="1">N-acetyltransferase domain-containing protein</fullName>
    </recommendedName>
</protein>
<dbReference type="AlphaFoldDB" id="A0A8K0WT91"/>
<dbReference type="EMBL" id="JAGPNK010000004">
    <property type="protein sequence ID" value="KAH7323027.1"/>
    <property type="molecule type" value="Genomic_DNA"/>
</dbReference>
<evidence type="ECO:0000259" key="1">
    <source>
        <dbReference type="Pfam" id="PF00583"/>
    </source>
</evidence>
<dbReference type="Gene3D" id="3.40.630.30">
    <property type="match status" value="1"/>
</dbReference>
<accession>A0A8K0WT91</accession>
<name>A0A8K0WT91_9HYPO</name>
<dbReference type="GO" id="GO:0016747">
    <property type="term" value="F:acyltransferase activity, transferring groups other than amino-acyl groups"/>
    <property type="evidence" value="ECO:0007669"/>
    <property type="project" value="InterPro"/>
</dbReference>
<dbReference type="Proteomes" id="UP000813444">
    <property type="component" value="Unassembled WGS sequence"/>
</dbReference>
<sequence>MSVQTQTFATVPDWLLAQLSNHLPYSLPLLRRLQFTKLPRGTSEHARIVLVSDDTSTCFTVAYVDPAGGPDTHMWLYSTLEDKPLQHAEKAHYTQQLEATIQALVAIYKDYGRETSYPGCVLLGTVHSEVRALLEPTGRVIPRAVGGYDKWLFKTEDLPRTEVALPEGMYWDRASLEDCRVVASRTNLPRPPEKLVAYPSLVIKLTDGTPIVWAFLGPDASLMSLHCEPPYRGRGLAKILAAKLLRERTADFGVGELGSADVAPDNVASRAVCKSLNGTTWWVVSWILLKVGEKV</sequence>
<dbReference type="PANTHER" id="PTHR20958:SF6">
    <property type="entry name" value="GLYCINE N-ACYLTRANSFERASE-LIKE PROTEIN"/>
    <property type="match status" value="1"/>
</dbReference>
<dbReference type="PANTHER" id="PTHR20958">
    <property type="entry name" value="GLYCINE N-ACYLTRANSFERASE-LIKE PROTEIN"/>
    <property type="match status" value="1"/>
</dbReference>
<gene>
    <name evidence="2" type="ORF">B0I35DRAFT_426951</name>
</gene>
<dbReference type="InterPro" id="IPR053225">
    <property type="entry name" value="Acyl-CoA_N-acyltransferase"/>
</dbReference>
<dbReference type="Pfam" id="PF00583">
    <property type="entry name" value="Acetyltransf_1"/>
    <property type="match status" value="1"/>
</dbReference>
<feature type="domain" description="N-acetyltransferase" evidence="1">
    <location>
        <begin position="217"/>
        <end position="274"/>
    </location>
</feature>
<dbReference type="InterPro" id="IPR016181">
    <property type="entry name" value="Acyl_CoA_acyltransferase"/>
</dbReference>
<proteinExistence type="predicted"/>
<keyword evidence="3" id="KW-1185">Reference proteome</keyword>
<comment type="caution">
    <text evidence="2">The sequence shown here is derived from an EMBL/GenBank/DDBJ whole genome shotgun (WGS) entry which is preliminary data.</text>
</comment>
<evidence type="ECO:0000313" key="2">
    <source>
        <dbReference type="EMBL" id="KAH7323027.1"/>
    </source>
</evidence>
<organism evidence="2 3">
    <name type="scientific">Stachybotrys elegans</name>
    <dbReference type="NCBI Taxonomy" id="80388"/>
    <lineage>
        <taxon>Eukaryota</taxon>
        <taxon>Fungi</taxon>
        <taxon>Dikarya</taxon>
        <taxon>Ascomycota</taxon>
        <taxon>Pezizomycotina</taxon>
        <taxon>Sordariomycetes</taxon>
        <taxon>Hypocreomycetidae</taxon>
        <taxon>Hypocreales</taxon>
        <taxon>Stachybotryaceae</taxon>
        <taxon>Stachybotrys</taxon>
    </lineage>
</organism>
<dbReference type="OrthoDB" id="61870at2759"/>
<dbReference type="InterPro" id="IPR000182">
    <property type="entry name" value="GNAT_dom"/>
</dbReference>
<reference evidence="2" key="1">
    <citation type="journal article" date="2021" name="Nat. Commun.">
        <title>Genetic determinants of endophytism in the Arabidopsis root mycobiome.</title>
        <authorList>
            <person name="Mesny F."/>
            <person name="Miyauchi S."/>
            <person name="Thiergart T."/>
            <person name="Pickel B."/>
            <person name="Atanasova L."/>
            <person name="Karlsson M."/>
            <person name="Huettel B."/>
            <person name="Barry K.W."/>
            <person name="Haridas S."/>
            <person name="Chen C."/>
            <person name="Bauer D."/>
            <person name="Andreopoulos W."/>
            <person name="Pangilinan J."/>
            <person name="LaButti K."/>
            <person name="Riley R."/>
            <person name="Lipzen A."/>
            <person name="Clum A."/>
            <person name="Drula E."/>
            <person name="Henrissat B."/>
            <person name="Kohler A."/>
            <person name="Grigoriev I.V."/>
            <person name="Martin F.M."/>
            <person name="Hacquard S."/>
        </authorList>
    </citation>
    <scope>NUCLEOTIDE SEQUENCE</scope>
    <source>
        <strain evidence="2">MPI-CAGE-CH-0235</strain>
    </source>
</reference>
<evidence type="ECO:0000313" key="3">
    <source>
        <dbReference type="Proteomes" id="UP000813444"/>
    </source>
</evidence>